<evidence type="ECO:0000259" key="1">
    <source>
        <dbReference type="Pfam" id="PF18478"/>
    </source>
</evidence>
<dbReference type="EMBL" id="JARXRM010000025">
    <property type="protein sequence ID" value="MDH5822499.1"/>
    <property type="molecule type" value="Genomic_DNA"/>
</dbReference>
<feature type="domain" description="VapC45 PIN like" evidence="1">
    <location>
        <begin position="1"/>
        <end position="83"/>
    </location>
</feature>
<reference evidence="2 3" key="1">
    <citation type="submission" date="2023-04" db="EMBL/GenBank/DDBJ databases">
        <title>Luteimonas endophyticus RD2P54.</title>
        <authorList>
            <person name="Sun J.-Q."/>
        </authorList>
    </citation>
    <scope>NUCLEOTIDE SEQUENCE [LARGE SCALE GENOMIC DNA]</scope>
    <source>
        <strain evidence="2 3">RD2P54</strain>
    </source>
</reference>
<keyword evidence="3" id="KW-1185">Reference proteome</keyword>
<protein>
    <submittedName>
        <fullName evidence="2">DUF5615 family PIN-like protein</fullName>
    </submittedName>
</protein>
<gene>
    <name evidence="2" type="ORF">QFW77_05775</name>
</gene>
<dbReference type="InterPro" id="IPR041375">
    <property type="entry name" value="VapC45_PIN-like"/>
</dbReference>
<accession>A0ABT6J6X2</accession>
<name>A0ABT6J6X2_9GAMM</name>
<dbReference type="RefSeq" id="WP_280573423.1">
    <property type="nucleotide sequence ID" value="NZ_JARXRM010000025.1"/>
</dbReference>
<evidence type="ECO:0000313" key="3">
    <source>
        <dbReference type="Proteomes" id="UP001156940"/>
    </source>
</evidence>
<sequence>MKAQIDENLPPALARALNVLVAVDGHEVVHVTDYARGAPDLELFRRAIEDGVRVHITQDHHYRRPVEREAITRLGLTVFVLAKGWNHLGHYDRAARLIEYWPKIATTSENFEAGSIFRIPPRRNGKLELIKR</sequence>
<comment type="caution">
    <text evidence="2">The sequence shown here is derived from an EMBL/GenBank/DDBJ whole genome shotgun (WGS) entry which is preliminary data.</text>
</comment>
<proteinExistence type="predicted"/>
<organism evidence="2 3">
    <name type="scientific">Luteimonas endophytica</name>
    <dbReference type="NCBI Taxonomy" id="3042023"/>
    <lineage>
        <taxon>Bacteria</taxon>
        <taxon>Pseudomonadati</taxon>
        <taxon>Pseudomonadota</taxon>
        <taxon>Gammaproteobacteria</taxon>
        <taxon>Lysobacterales</taxon>
        <taxon>Lysobacteraceae</taxon>
        <taxon>Luteimonas</taxon>
    </lineage>
</organism>
<evidence type="ECO:0000313" key="2">
    <source>
        <dbReference type="EMBL" id="MDH5822499.1"/>
    </source>
</evidence>
<dbReference type="Proteomes" id="UP001156940">
    <property type="component" value="Unassembled WGS sequence"/>
</dbReference>
<dbReference type="Pfam" id="PF18478">
    <property type="entry name" value="PIN_10"/>
    <property type="match status" value="1"/>
</dbReference>